<proteinExistence type="predicted"/>
<protein>
    <submittedName>
        <fullName evidence="1">Uncharacterized protein</fullName>
    </submittedName>
</protein>
<organism evidence="1 2">
    <name type="scientific">Cryptosporidium xiaoi</name>
    <dbReference type="NCBI Taxonomy" id="659607"/>
    <lineage>
        <taxon>Eukaryota</taxon>
        <taxon>Sar</taxon>
        <taxon>Alveolata</taxon>
        <taxon>Apicomplexa</taxon>
        <taxon>Conoidasida</taxon>
        <taxon>Coccidia</taxon>
        <taxon>Eucoccidiorida</taxon>
        <taxon>Eimeriorina</taxon>
        <taxon>Cryptosporidiidae</taxon>
        <taxon>Cryptosporidium</taxon>
    </lineage>
</organism>
<sequence>MIETFSRGTVITDHVLNSISLLRGYISNYNKDTIHANSISQELMSLRRSWRELITYLDELDNNVNEDLTVRIKDLELSINECWEKIITILNISSLSKTDTKPAFELFIRYRKEDISTNLPNELTNLSDELLKNMEIDLAEKVELEAKLHEYIREYTKMFYELEMLKRRTEDLIQKVEPLCDIMANIKNSITESQNDTDYLKSYDILIKIPNSLKPIYIFFYPIIIRNKRIESDENVMDIDVNEYGQISVLFNKPMSNIIKGSNSQCYSEFLSLFFPIKLTFSKMSFDKSTDLAVVSAFIHGDKLIKFHIFSDLLFEGDIGDYICSIDNHFTEEELTDFNCGIPYYWIQFIINNRKVIPINTNDINIKTNDIYKIIDLRIQNFVFFNFILYLISKSPNNFINFISEFLGNGKLGKKSTCNLQEYDITKTHLMSEFSFTFTLENRKYEVSINFSGNISYKIRKDKTSAQGSFVNNGGDFTDILKYNQDLSLNFCRDLIRLL</sequence>
<dbReference type="AlphaFoldDB" id="A0AAV9XUG4"/>
<keyword evidence="2" id="KW-1185">Reference proteome</keyword>
<accession>A0AAV9XUG4</accession>
<evidence type="ECO:0000313" key="1">
    <source>
        <dbReference type="EMBL" id="KAK6588148.1"/>
    </source>
</evidence>
<dbReference type="EMBL" id="JAWDEY010000035">
    <property type="protein sequence ID" value="KAK6588148.1"/>
    <property type="molecule type" value="Genomic_DNA"/>
</dbReference>
<dbReference type="Proteomes" id="UP001311799">
    <property type="component" value="Unassembled WGS sequence"/>
</dbReference>
<evidence type="ECO:0000313" key="2">
    <source>
        <dbReference type="Proteomes" id="UP001311799"/>
    </source>
</evidence>
<reference evidence="1 2" key="1">
    <citation type="submission" date="2023-10" db="EMBL/GenBank/DDBJ databases">
        <title>Comparative genomics analysis reveals potential genetic determinants of host preference in Cryptosporidium xiaoi.</title>
        <authorList>
            <person name="Xiao L."/>
            <person name="Li J."/>
        </authorList>
    </citation>
    <scope>NUCLEOTIDE SEQUENCE [LARGE SCALE GENOMIC DNA]</scope>
    <source>
        <strain evidence="1 2">52996</strain>
    </source>
</reference>
<name>A0AAV9XUG4_9CRYT</name>
<comment type="caution">
    <text evidence="1">The sequence shown here is derived from an EMBL/GenBank/DDBJ whole genome shotgun (WGS) entry which is preliminary data.</text>
</comment>
<gene>
    <name evidence="1" type="ORF">RS030_7950</name>
</gene>